<sequence length="368" mass="40094">MDENDHRSKLCAAAAPGARVPDDALVEMFELLPAKHLHRCKCVSKAWCGLVTDPLHRERYAQTLAGFLHADVGVATAADGEIGGGVCESCREGDGAAESSLRMCRHVMLSKRRITRRFINISRMAEPLIDAAFSFLPPPRAPPAGDGEEFRDVIVDARDGLVLLARVRRHEAPDLHPPARYLVCNPATARWASVPASGWAPTASQQMTRTFLLFDAAASPHAFHLLQFWLDEMDAVRAVHTYSSAGGAWTNRVVPWLDGGWRDWGRAMALIQPGTGAAVAGGMLHLVVDTDGTTGPNNLVAVDEEGSTRRTIPLPRREVAEKDWHSVFVARSQGRLQYVIATKVLLVVLLEEGNLETAMEGECSARGQ</sequence>
<dbReference type="InterPro" id="IPR055290">
    <property type="entry name" value="At3g26010-like"/>
</dbReference>
<keyword evidence="3" id="KW-1185">Reference proteome</keyword>
<organism evidence="2 3">
    <name type="scientific">Panicum miliaceum</name>
    <name type="common">Proso millet</name>
    <name type="synonym">Broomcorn millet</name>
    <dbReference type="NCBI Taxonomy" id="4540"/>
    <lineage>
        <taxon>Eukaryota</taxon>
        <taxon>Viridiplantae</taxon>
        <taxon>Streptophyta</taxon>
        <taxon>Embryophyta</taxon>
        <taxon>Tracheophyta</taxon>
        <taxon>Spermatophyta</taxon>
        <taxon>Magnoliopsida</taxon>
        <taxon>Liliopsida</taxon>
        <taxon>Poales</taxon>
        <taxon>Poaceae</taxon>
        <taxon>PACMAD clade</taxon>
        <taxon>Panicoideae</taxon>
        <taxon>Panicodae</taxon>
        <taxon>Paniceae</taxon>
        <taxon>Panicinae</taxon>
        <taxon>Panicum</taxon>
        <taxon>Panicum sect. Panicum</taxon>
    </lineage>
</organism>
<dbReference type="Pfam" id="PF12937">
    <property type="entry name" value="F-box-like"/>
    <property type="match status" value="1"/>
</dbReference>
<dbReference type="Gene3D" id="1.20.1280.50">
    <property type="match status" value="1"/>
</dbReference>
<accession>A0A3L6TFQ1</accession>
<dbReference type="AlphaFoldDB" id="A0A3L6TFQ1"/>
<dbReference type="InterPro" id="IPR036047">
    <property type="entry name" value="F-box-like_dom_sf"/>
</dbReference>
<dbReference type="PANTHER" id="PTHR35546">
    <property type="entry name" value="F-BOX PROTEIN INTERACTION DOMAIN PROTEIN-RELATED"/>
    <property type="match status" value="1"/>
</dbReference>
<protein>
    <recommendedName>
        <fullName evidence="1">F-box domain-containing protein</fullName>
    </recommendedName>
</protein>
<reference evidence="3" key="1">
    <citation type="journal article" date="2019" name="Nat. Commun.">
        <title>The genome of broomcorn millet.</title>
        <authorList>
            <person name="Zou C."/>
            <person name="Miki D."/>
            <person name="Li D."/>
            <person name="Tang Q."/>
            <person name="Xiao L."/>
            <person name="Rajput S."/>
            <person name="Deng P."/>
            <person name="Jia W."/>
            <person name="Huang R."/>
            <person name="Zhang M."/>
            <person name="Sun Y."/>
            <person name="Hu J."/>
            <person name="Fu X."/>
            <person name="Schnable P.S."/>
            <person name="Li F."/>
            <person name="Zhang H."/>
            <person name="Feng B."/>
            <person name="Zhu X."/>
            <person name="Liu R."/>
            <person name="Schnable J.C."/>
            <person name="Zhu J.-K."/>
            <person name="Zhang H."/>
        </authorList>
    </citation>
    <scope>NUCLEOTIDE SEQUENCE [LARGE SCALE GENOMIC DNA]</scope>
</reference>
<dbReference type="SUPFAM" id="SSF81383">
    <property type="entry name" value="F-box domain"/>
    <property type="match status" value="1"/>
</dbReference>
<dbReference type="InterPro" id="IPR001810">
    <property type="entry name" value="F-box_dom"/>
</dbReference>
<evidence type="ECO:0000259" key="1">
    <source>
        <dbReference type="Pfam" id="PF12937"/>
    </source>
</evidence>
<name>A0A3L6TFQ1_PANMI</name>
<dbReference type="OrthoDB" id="674184at2759"/>
<dbReference type="STRING" id="4540.A0A3L6TFQ1"/>
<proteinExistence type="predicted"/>
<dbReference type="PANTHER" id="PTHR35546:SF52">
    <property type="entry name" value="RECEPTOR-LIKE KINASE-LIKE"/>
    <property type="match status" value="1"/>
</dbReference>
<gene>
    <name evidence="2" type="ORF">C2845_PM03G21990</name>
</gene>
<dbReference type="Proteomes" id="UP000275267">
    <property type="component" value="Unassembled WGS sequence"/>
</dbReference>
<dbReference type="EMBL" id="PQIB02000002">
    <property type="protein sequence ID" value="RLN35900.1"/>
    <property type="molecule type" value="Genomic_DNA"/>
</dbReference>
<evidence type="ECO:0000313" key="2">
    <source>
        <dbReference type="EMBL" id="RLN35900.1"/>
    </source>
</evidence>
<comment type="caution">
    <text evidence="2">The sequence shown here is derived from an EMBL/GenBank/DDBJ whole genome shotgun (WGS) entry which is preliminary data.</text>
</comment>
<feature type="domain" description="F-box" evidence="1">
    <location>
        <begin position="19"/>
        <end position="60"/>
    </location>
</feature>
<evidence type="ECO:0000313" key="3">
    <source>
        <dbReference type="Proteomes" id="UP000275267"/>
    </source>
</evidence>